<proteinExistence type="predicted"/>
<dbReference type="AlphaFoldDB" id="A0A7S2RN43"/>
<accession>A0A7S2RN43</accession>
<name>A0A7S2RN43_9STRA</name>
<dbReference type="EMBL" id="HBHI01016110">
    <property type="protein sequence ID" value="CAD9675918.1"/>
    <property type="molecule type" value="Transcribed_RNA"/>
</dbReference>
<protein>
    <recommendedName>
        <fullName evidence="2">J domain-containing protein</fullName>
    </recommendedName>
</protein>
<evidence type="ECO:0008006" key="2">
    <source>
        <dbReference type="Google" id="ProtNLM"/>
    </source>
</evidence>
<gene>
    <name evidence="1" type="ORF">EANT1437_LOCUS8278</name>
</gene>
<organism evidence="1">
    <name type="scientific">Eucampia antarctica</name>
    <dbReference type="NCBI Taxonomy" id="49252"/>
    <lineage>
        <taxon>Eukaryota</taxon>
        <taxon>Sar</taxon>
        <taxon>Stramenopiles</taxon>
        <taxon>Ochrophyta</taxon>
        <taxon>Bacillariophyta</taxon>
        <taxon>Mediophyceae</taxon>
        <taxon>Biddulphiophycidae</taxon>
        <taxon>Hemiaulales</taxon>
        <taxon>Hemiaulaceae</taxon>
        <taxon>Eucampia</taxon>
    </lineage>
</organism>
<dbReference type="InterPro" id="IPR036869">
    <property type="entry name" value="J_dom_sf"/>
</dbReference>
<reference evidence="1" key="1">
    <citation type="submission" date="2021-01" db="EMBL/GenBank/DDBJ databases">
        <authorList>
            <person name="Corre E."/>
            <person name="Pelletier E."/>
            <person name="Niang G."/>
            <person name="Scheremetjew M."/>
            <person name="Finn R."/>
            <person name="Kale V."/>
            <person name="Holt S."/>
            <person name="Cochrane G."/>
            <person name="Meng A."/>
            <person name="Brown T."/>
            <person name="Cohen L."/>
        </authorList>
    </citation>
    <scope>NUCLEOTIDE SEQUENCE</scope>
    <source>
        <strain evidence="1">CCMP1452</strain>
    </source>
</reference>
<sequence length="167" mass="19388">MPSPPQPDATFNGPGSPINKKYAQAATDVRTEEQEQAVMTNIKRNILIHWALMPPQLNMLKPIDQLITTIHKCFPPAFNVQSHVYFNKWTPLTQGEIALSNNVMSNSPDEEKLKKAVKKIRFFLHPDKLPKDLQPEQEFMCKMLWDVTSDAWEDFRKQKEELDWIRG</sequence>
<dbReference type="SUPFAM" id="SSF46565">
    <property type="entry name" value="Chaperone J-domain"/>
    <property type="match status" value="1"/>
</dbReference>
<evidence type="ECO:0000313" key="1">
    <source>
        <dbReference type="EMBL" id="CAD9675918.1"/>
    </source>
</evidence>
<dbReference type="Gene3D" id="1.10.287.110">
    <property type="entry name" value="DnaJ domain"/>
    <property type="match status" value="1"/>
</dbReference>